<feature type="compositionally biased region" description="Pro residues" evidence="2">
    <location>
        <begin position="1344"/>
        <end position="1357"/>
    </location>
</feature>
<feature type="compositionally biased region" description="Polar residues" evidence="2">
    <location>
        <begin position="1648"/>
        <end position="1660"/>
    </location>
</feature>
<feature type="compositionally biased region" description="Basic and acidic residues" evidence="2">
    <location>
        <begin position="343"/>
        <end position="362"/>
    </location>
</feature>
<sequence length="1926" mass="215136">MSTNEGENHPQLSEVVETVARGPEEPNPNFNYAKLLQLLQRQTGAPVVTSRSSAPHDPQEGTSGSHQVPPRSQAGSSGGPQQPQKSQMVPGTSQTPGPPQRPPLPNPPTGSMIRTPQNPQEPKSFPKDSEIDEEFESCGEDIDMTILEPGTDESGIDPKKFKVVEFEGVKYLQRARPIWNEVLGRLKGSPYLVPRPLFDYLLRKKPRSKESYREAIKARYGKDDMLCIDLVYTEGNKEKRTNLYCDNRKLVKDLQAKLERLFRPEDRFQKIHLFFGTTKYKLDSRQDITLRSLIKTNQPRFLIRMVYKPMTPEEVEVQKRKNLERISKIPLIDITEDCERFEEENRKEMRSLRRETRRDQLAKRVRQQRLQRAQRSPSIEWLDAPPGPAPPRRSSGTRHTAPRQRSPSIEEIPISDPVLPRRASTARDPEPIQIDDPAPTPPPPAIDAESIASALREVAENNEEAPEQESPAPSTRDPTPEEAEQPRRALTPSGSSKSGEVQPRRALRRRNSTQREPTTPEQVQPRRNPRRSCSAQRDLTPEETAPRRTRRASRGTTPERMQLRRNPRRSCSAQRDQTPEQHVSRRTRRTSRQQSPDEMAPVQLRRNPRRRNSAQREITPERVAPRRSSRLGSRAASRDISRSATPEVSVRARRGSTARSDSEEPEEVPQRKRGRPSSRAQEEPPRQRRIPAPVRNIVRPAHEPFTPESYHSSASGNEEEDEEEQMPALAMAIDDDLGPGDEEEPPRLQLPPQLDDAEILEEEPPQLPAQRTPPPSVVHRQAPTPKQQKPGVSEIPSRPVSSPVSPPRPVPSPMKRAMPRVVAPSEASQVSYHPLPESGVTCIEDIRRQQKAVIEEICVFFQFDFILDVQDPNYDDILDKCYKQAKKTAQEQRDLSEQLNMYQEALDDAEIASSEEGYNERAVEQLKESLERCHRSIQESFAAGRNYCEMESNKARYNIKQRQKEEQRQRRMMEAAANELAMRNQCLNAPPHGNNGPLLGTISPNGQIIVPGQTPQEQRVLIPQGGQIIVQQPIIVPPQVVPKKRVSGPGQGQGQMVTNGQAAPMAPPQQFIMTPQGPMMQQRRYVVKEPGQGAGQQQQKRVPHILQRPRQQPPVGLQFQGSFVPGQPQQNGQTPRFITSATPLVDDEVLKRLVLVGKSPQNKGSPPQNASGTPNGLPPVVAKTLAAQMNKAYGIETSRRPPSGGPPPAHQTIEERTGIRTSRNPTNPPAPMYGRPPNGGPAPHQLIQNGAPDLVPNQMSHERNQGFMTQAQRPAAPTIGPSPAQQPIQDRTVNQTVQQLVPQDNRAVSSDRNPEQNPLVQDRRRYNSTQQAKRILAAGASSTPPAPPVFRGPPSGGPPAHQTIEDRTGIRTSKNPVNPAAPMYGRPVSGGPAPSDSPAQQSIQIGSPDLRPNQMSHERNQNSSAPVNAQQFVHGRGSQTPNPQSHPIVPRDRRPPSQGSNQSIHERNGVQTLQTPNRQSHPAAPNDRRPQIPQQNQMVHERIRIPQLPNPQTDQAVSSDRRPLAQEPNQAIDQRIRPSQTPTIPSAPANARQFAQSRTSKTPIPQIHPAAPNDKRPPSQGSNQSIQERNPTSRTPYPQSHPAVPSDRRPSIPQQNQMGRERIRIPQLPNRQTNPAVSSRGPAATPSPAHQLTRDSTGIPTWTPPVPEHNPPASKICPPGNDVPSTSNQGQIQSAPGQPAQKQPEIGPAVMHNGSERFQFVAWKNPEFSGTHYKWTFDPIKKSTRFNRKNTIRAVYEYRRAAEICEIPKNKFLHYYYGGDSATTPKDTVVDIATYNMLISRRICDVSNVCIPQLPAVNQELLYDLDIRPDEPDYQKNLMFDKHMMFTDYPVALPPVQPAPQLPIRVPPQGPPPPPIRPPVQEGPPPAKKRKAYKPSKCVEEHSEQPSTSVSLINHSPTSSEASAEL</sequence>
<feature type="compositionally biased region" description="Polar residues" evidence="2">
    <location>
        <begin position="1159"/>
        <end position="1174"/>
    </location>
</feature>
<feature type="compositionally biased region" description="Polar residues" evidence="2">
    <location>
        <begin position="1527"/>
        <end position="1544"/>
    </location>
</feature>
<dbReference type="HOGENOM" id="CLU_235283_0_0_1"/>
<evidence type="ECO:0000313" key="3">
    <source>
        <dbReference type="EMBL" id="EGT52052.1"/>
    </source>
</evidence>
<dbReference type="Proteomes" id="UP000008068">
    <property type="component" value="Unassembled WGS sequence"/>
</dbReference>
<keyword evidence="1" id="KW-0175">Coiled coil</keyword>
<feature type="compositionally biased region" description="Polar residues" evidence="2">
    <location>
        <begin position="1283"/>
        <end position="1319"/>
    </location>
</feature>
<dbReference type="InParanoid" id="G0MDZ1"/>
<feature type="region of interest" description="Disordered" evidence="2">
    <location>
        <begin position="1858"/>
        <end position="1926"/>
    </location>
</feature>
<feature type="compositionally biased region" description="Polar residues" evidence="2">
    <location>
        <begin position="1905"/>
        <end position="1926"/>
    </location>
</feature>
<evidence type="ECO:0000256" key="1">
    <source>
        <dbReference type="SAM" id="Coils"/>
    </source>
</evidence>
<feature type="compositionally biased region" description="Pro residues" evidence="2">
    <location>
        <begin position="765"/>
        <end position="776"/>
    </location>
</feature>
<feature type="region of interest" description="Disordered" evidence="2">
    <location>
        <begin position="343"/>
        <end position="753"/>
    </location>
</feature>
<keyword evidence="4" id="KW-1185">Reference proteome</keyword>
<evidence type="ECO:0000313" key="4">
    <source>
        <dbReference type="Proteomes" id="UP000008068"/>
    </source>
</evidence>
<feature type="region of interest" description="Disordered" evidence="2">
    <location>
        <begin position="1195"/>
        <end position="1250"/>
    </location>
</feature>
<feature type="compositionally biased region" description="Polar residues" evidence="2">
    <location>
        <begin position="1553"/>
        <end position="1563"/>
    </location>
</feature>
<feature type="compositionally biased region" description="Polar residues" evidence="2">
    <location>
        <begin position="1579"/>
        <end position="1598"/>
    </location>
</feature>
<feature type="compositionally biased region" description="Polar residues" evidence="2">
    <location>
        <begin position="1683"/>
        <end position="1696"/>
    </location>
</feature>
<accession>G0MDZ1</accession>
<dbReference type="EMBL" id="GL379791">
    <property type="protein sequence ID" value="EGT52052.1"/>
    <property type="molecule type" value="Genomic_DNA"/>
</dbReference>
<name>G0MDZ1_CAEBE</name>
<feature type="compositionally biased region" description="Pro residues" evidence="2">
    <location>
        <begin position="96"/>
        <end position="108"/>
    </location>
</feature>
<feature type="region of interest" description="Disordered" evidence="2">
    <location>
        <begin position="1269"/>
        <end position="1708"/>
    </location>
</feature>
<feature type="compositionally biased region" description="Acidic residues" evidence="2">
    <location>
        <begin position="733"/>
        <end position="744"/>
    </location>
</feature>
<proteinExistence type="predicted"/>
<feature type="region of interest" description="Disordered" evidence="2">
    <location>
        <begin position="765"/>
        <end position="816"/>
    </location>
</feature>
<dbReference type="eggNOG" id="ENOG502TITC">
    <property type="taxonomic scope" value="Eukaryota"/>
</dbReference>
<feature type="compositionally biased region" description="Polar residues" evidence="2">
    <location>
        <begin position="1421"/>
        <end position="1445"/>
    </location>
</feature>
<feature type="compositionally biased region" description="Low complexity" evidence="2">
    <location>
        <begin position="69"/>
        <end position="95"/>
    </location>
</feature>
<gene>
    <name evidence="3" type="ORF">CAEBREN_29143</name>
</gene>
<feature type="compositionally biased region" description="Pro residues" evidence="2">
    <location>
        <begin position="1858"/>
        <end position="1886"/>
    </location>
</feature>
<protein>
    <submittedName>
        <fullName evidence="3">Uncharacterized protein</fullName>
    </submittedName>
</protein>
<feature type="compositionally biased region" description="Polar residues" evidence="2">
    <location>
        <begin position="39"/>
        <end position="53"/>
    </location>
</feature>
<dbReference type="STRING" id="135651.G0MDZ1"/>
<organism evidence="4">
    <name type="scientific">Caenorhabditis brenneri</name>
    <name type="common">Nematode worm</name>
    <dbReference type="NCBI Taxonomy" id="135651"/>
    <lineage>
        <taxon>Eukaryota</taxon>
        <taxon>Metazoa</taxon>
        <taxon>Ecdysozoa</taxon>
        <taxon>Nematoda</taxon>
        <taxon>Chromadorea</taxon>
        <taxon>Rhabditida</taxon>
        <taxon>Rhabditina</taxon>
        <taxon>Rhabditomorpha</taxon>
        <taxon>Rhabditoidea</taxon>
        <taxon>Rhabditidae</taxon>
        <taxon>Peloderinae</taxon>
        <taxon>Caenorhabditis</taxon>
    </lineage>
</organism>
<feature type="coiled-coil region" evidence="1">
    <location>
        <begin position="885"/>
        <end position="912"/>
    </location>
</feature>
<feature type="compositionally biased region" description="Polar residues" evidence="2">
    <location>
        <begin position="112"/>
        <end position="121"/>
    </location>
</feature>
<feature type="region of interest" description="Disordered" evidence="2">
    <location>
        <begin position="1158"/>
        <end position="1179"/>
    </location>
</feature>
<reference evidence="4" key="1">
    <citation type="submission" date="2011-07" db="EMBL/GenBank/DDBJ databases">
        <authorList>
            <consortium name="Caenorhabditis brenneri Sequencing and Analysis Consortium"/>
            <person name="Wilson R.K."/>
        </authorList>
    </citation>
    <scope>NUCLEOTIDE SEQUENCE [LARGE SCALE GENOMIC DNA]</scope>
    <source>
        <strain evidence="4">PB2801</strain>
    </source>
</reference>
<evidence type="ECO:0000256" key="2">
    <source>
        <dbReference type="SAM" id="MobiDB-lite"/>
    </source>
</evidence>
<feature type="compositionally biased region" description="Polar residues" evidence="2">
    <location>
        <begin position="1457"/>
        <end position="1480"/>
    </location>
</feature>
<feature type="region of interest" description="Disordered" evidence="2">
    <location>
        <begin position="1"/>
        <end position="134"/>
    </location>
</feature>